<dbReference type="CDD" id="cd02440">
    <property type="entry name" value="AdoMet_MTases"/>
    <property type="match status" value="1"/>
</dbReference>
<dbReference type="Proteomes" id="UP001168528">
    <property type="component" value="Unassembled WGS sequence"/>
</dbReference>
<dbReference type="GO" id="GO:0032259">
    <property type="term" value="P:methylation"/>
    <property type="evidence" value="ECO:0007669"/>
    <property type="project" value="UniProtKB-KW"/>
</dbReference>
<comment type="caution">
    <text evidence="1">The sequence shown here is derived from an EMBL/GenBank/DDBJ whole genome shotgun (WGS) entry which is preliminary data.</text>
</comment>
<keyword evidence="1" id="KW-0808">Transferase</keyword>
<dbReference type="EMBL" id="JAUKPO010000026">
    <property type="protein sequence ID" value="MDO1450153.1"/>
    <property type="molecule type" value="Genomic_DNA"/>
</dbReference>
<dbReference type="PANTHER" id="PTHR43591:SF24">
    <property type="entry name" value="2-METHOXY-6-POLYPRENYL-1,4-BENZOQUINOL METHYLASE, MITOCHONDRIAL"/>
    <property type="match status" value="1"/>
</dbReference>
<evidence type="ECO:0000313" key="2">
    <source>
        <dbReference type="Proteomes" id="UP001168528"/>
    </source>
</evidence>
<evidence type="ECO:0000313" key="1">
    <source>
        <dbReference type="EMBL" id="MDO1450153.1"/>
    </source>
</evidence>
<reference evidence="1" key="1">
    <citation type="submission" date="2023-07" db="EMBL/GenBank/DDBJ databases">
        <title>The genome sequence of Rhodocytophaga aerolata KACC 12507.</title>
        <authorList>
            <person name="Zhang X."/>
        </authorList>
    </citation>
    <scope>NUCLEOTIDE SEQUENCE</scope>
    <source>
        <strain evidence="1">KACC 12507</strain>
    </source>
</reference>
<gene>
    <name evidence="1" type="ORF">Q0590_27985</name>
</gene>
<accession>A0ABT8RDH8</accession>
<dbReference type="RefSeq" id="WP_302040956.1">
    <property type="nucleotide sequence ID" value="NZ_JAUKPO010000026.1"/>
</dbReference>
<proteinExistence type="predicted"/>
<dbReference type="Pfam" id="PF01209">
    <property type="entry name" value="Ubie_methyltran"/>
    <property type="match status" value="1"/>
</dbReference>
<dbReference type="InterPro" id="IPR029063">
    <property type="entry name" value="SAM-dependent_MTases_sf"/>
</dbReference>
<dbReference type="EC" id="2.1.1.-" evidence="1"/>
<dbReference type="Gene3D" id="3.40.50.150">
    <property type="entry name" value="Vaccinia Virus protein VP39"/>
    <property type="match status" value="1"/>
</dbReference>
<sequence>MTTEFEQIREQQKNTWNTFSPGWRKWDDFTMDWLKPLGEEIISSLKLQPTDTVLDVAGGTGEPGLSIANIVRDGKVVITDLAEGMLQVARDNAAMKGITNYETIVCDACNLPFEDETFDAVSCRLGFMYFPDMLMAAQEMVRVLKPGGRIATAVWGVPAKNFWVTASMGTINRIMQLPAPPPGAPGIFRCGNPGFIASLFEQAGLKNIAETEVTGKLPCGDNDTYWTFTNDVVAPAVAALSKADEETKVRIKKEVFNAVDEKYPDRMAALDYSAVIIYCQK</sequence>
<keyword evidence="2" id="KW-1185">Reference proteome</keyword>
<dbReference type="SUPFAM" id="SSF53335">
    <property type="entry name" value="S-adenosyl-L-methionine-dependent methyltransferases"/>
    <property type="match status" value="1"/>
</dbReference>
<protein>
    <submittedName>
        <fullName evidence="1">Class I SAM-dependent methyltransferase</fullName>
        <ecNumber evidence="1">2.1.1.-</ecNumber>
    </submittedName>
</protein>
<name>A0ABT8RDH8_9BACT</name>
<dbReference type="PANTHER" id="PTHR43591">
    <property type="entry name" value="METHYLTRANSFERASE"/>
    <property type="match status" value="1"/>
</dbReference>
<organism evidence="1 2">
    <name type="scientific">Rhodocytophaga aerolata</name>
    <dbReference type="NCBI Taxonomy" id="455078"/>
    <lineage>
        <taxon>Bacteria</taxon>
        <taxon>Pseudomonadati</taxon>
        <taxon>Bacteroidota</taxon>
        <taxon>Cytophagia</taxon>
        <taxon>Cytophagales</taxon>
        <taxon>Rhodocytophagaceae</taxon>
        <taxon>Rhodocytophaga</taxon>
    </lineage>
</organism>
<dbReference type="GO" id="GO:0008168">
    <property type="term" value="F:methyltransferase activity"/>
    <property type="evidence" value="ECO:0007669"/>
    <property type="project" value="UniProtKB-KW"/>
</dbReference>
<keyword evidence="1" id="KW-0489">Methyltransferase</keyword>